<evidence type="ECO:0000313" key="2">
    <source>
        <dbReference type="Proteomes" id="UP000250079"/>
    </source>
</evidence>
<proteinExistence type="predicted"/>
<dbReference type="Proteomes" id="UP000250079">
    <property type="component" value="Chromosome"/>
</dbReference>
<gene>
    <name evidence="1" type="ORF">IMCC3135_04630</name>
</gene>
<dbReference type="KEGG" id="gai:IMCC3135_04630"/>
<dbReference type="EMBL" id="CP018632">
    <property type="protein sequence ID" value="ASJ71039.1"/>
    <property type="molecule type" value="Genomic_DNA"/>
</dbReference>
<organism evidence="1 2">
    <name type="scientific">Granulosicoccus antarcticus IMCC3135</name>
    <dbReference type="NCBI Taxonomy" id="1192854"/>
    <lineage>
        <taxon>Bacteria</taxon>
        <taxon>Pseudomonadati</taxon>
        <taxon>Pseudomonadota</taxon>
        <taxon>Gammaproteobacteria</taxon>
        <taxon>Chromatiales</taxon>
        <taxon>Granulosicoccaceae</taxon>
        <taxon>Granulosicoccus</taxon>
    </lineage>
</organism>
<reference evidence="1 2" key="1">
    <citation type="submission" date="2016-12" db="EMBL/GenBank/DDBJ databases">
        <authorList>
            <person name="Song W.-J."/>
            <person name="Kurnit D.M."/>
        </authorList>
    </citation>
    <scope>NUCLEOTIDE SEQUENCE [LARGE SCALE GENOMIC DNA]</scope>
    <source>
        <strain evidence="1 2">IMCC3135</strain>
    </source>
</reference>
<accession>A0A2Z2NIR1</accession>
<name>A0A2Z2NIR1_9GAMM</name>
<sequence>MTHRPGMLLVGTYLLSGLTHGAQPTLSQQLLDAYFKTAGVCSTSQVQTIEDAEDVVTITIAIEPQTLDTLLNLAKPDRNNWFSLHCPPEIHGVWHQENPPADIQVQGQIEENQLYSLSCVQYQQDQWNQTTRRPSSIKDRITTWLEDRLK</sequence>
<keyword evidence="2" id="KW-1185">Reference proteome</keyword>
<protein>
    <submittedName>
        <fullName evidence="1">Uncharacterized protein</fullName>
    </submittedName>
</protein>
<dbReference type="AlphaFoldDB" id="A0A2Z2NIR1"/>
<evidence type="ECO:0000313" key="1">
    <source>
        <dbReference type="EMBL" id="ASJ71039.1"/>
    </source>
</evidence>